<gene>
    <name evidence="2" type="ORF">SAMN04487945_0365</name>
</gene>
<keyword evidence="1" id="KW-1133">Transmembrane helix</keyword>
<evidence type="ECO:0000313" key="2">
    <source>
        <dbReference type="EMBL" id="SEV92096.1"/>
    </source>
</evidence>
<accession>A0A1I0MTQ7</accession>
<reference evidence="2 3" key="1">
    <citation type="submission" date="2016-10" db="EMBL/GenBank/DDBJ databases">
        <authorList>
            <person name="de Groot N.N."/>
        </authorList>
    </citation>
    <scope>NUCLEOTIDE SEQUENCE [LARGE SCALE GENOMIC DNA]</scope>
    <source>
        <strain evidence="2 3">CGMCC 1.5337</strain>
    </source>
</reference>
<feature type="transmembrane region" description="Helical" evidence="1">
    <location>
        <begin position="33"/>
        <end position="51"/>
    </location>
</feature>
<dbReference type="Proteomes" id="UP000198518">
    <property type="component" value="Unassembled WGS sequence"/>
</dbReference>
<dbReference type="EMBL" id="FOJA01000001">
    <property type="protein sequence ID" value="SEV92096.1"/>
    <property type="molecule type" value="Genomic_DNA"/>
</dbReference>
<evidence type="ECO:0000256" key="1">
    <source>
        <dbReference type="SAM" id="Phobius"/>
    </source>
</evidence>
<proteinExistence type="predicted"/>
<dbReference type="RefSeq" id="WP_177170753.1">
    <property type="nucleotide sequence ID" value="NZ_FOJA01000001.1"/>
</dbReference>
<dbReference type="AlphaFoldDB" id="A0A1I0MTQ7"/>
<feature type="transmembrane region" description="Helical" evidence="1">
    <location>
        <begin position="7"/>
        <end position="27"/>
    </location>
</feature>
<keyword evidence="1" id="KW-0812">Transmembrane</keyword>
<name>A0A1I0MTQ7_9EURY</name>
<organism evidence="2 3">
    <name type="scientific">Halobacterium jilantaiense</name>
    <dbReference type="NCBI Taxonomy" id="355548"/>
    <lineage>
        <taxon>Archaea</taxon>
        <taxon>Methanobacteriati</taxon>
        <taxon>Methanobacteriota</taxon>
        <taxon>Stenosarchaea group</taxon>
        <taxon>Halobacteria</taxon>
        <taxon>Halobacteriales</taxon>
        <taxon>Halobacteriaceae</taxon>
        <taxon>Halobacterium</taxon>
    </lineage>
</organism>
<keyword evidence="3" id="KW-1185">Reference proteome</keyword>
<protein>
    <submittedName>
        <fullName evidence="2">Uncharacterized protein</fullName>
    </submittedName>
</protein>
<dbReference type="OrthoDB" id="378772at2157"/>
<evidence type="ECO:0000313" key="3">
    <source>
        <dbReference type="Proteomes" id="UP000198518"/>
    </source>
</evidence>
<sequence>MNKQIEVELGILLVLFGGFILVSSSSLPMDFEFGIMLIGLAVGVVGALRPGE</sequence>
<keyword evidence="1" id="KW-0472">Membrane</keyword>